<dbReference type="GO" id="GO:0003700">
    <property type="term" value="F:DNA-binding transcription factor activity"/>
    <property type="evidence" value="ECO:0007669"/>
    <property type="project" value="InterPro"/>
</dbReference>
<gene>
    <name evidence="2" type="ORF">RMCB_5735</name>
</gene>
<feature type="domain" description="HTH marR-type" evidence="1">
    <location>
        <begin position="6"/>
        <end position="138"/>
    </location>
</feature>
<dbReference type="PROSITE" id="PS50995">
    <property type="entry name" value="HTH_MARR_2"/>
    <property type="match status" value="1"/>
</dbReference>
<evidence type="ECO:0000259" key="1">
    <source>
        <dbReference type="PROSITE" id="PS50995"/>
    </source>
</evidence>
<sequence length="160" mass="17083">MTAPDSEPLGYLLHRVAATLRPEVATVLAPIGLGLADFVCLRIISLHPGLTSAELARYTNVTAQATNQLLHRLEAIGAVRRPDTAAAGRALPTELTDAGRALLSRAEEAVHVADQRVLDRLTPTEQRQLKALLRKAGTDDTATAPSRSQAACKPEFRCGT</sequence>
<evidence type="ECO:0000313" key="3">
    <source>
        <dbReference type="Proteomes" id="UP000069620"/>
    </source>
</evidence>
<dbReference type="SMART" id="SM00347">
    <property type="entry name" value="HTH_MARR"/>
    <property type="match status" value="1"/>
</dbReference>
<evidence type="ECO:0000313" key="2">
    <source>
        <dbReference type="EMBL" id="GAS91639.1"/>
    </source>
</evidence>
<dbReference type="InterPro" id="IPR036390">
    <property type="entry name" value="WH_DNA-bd_sf"/>
</dbReference>
<keyword evidence="3" id="KW-1185">Reference proteome</keyword>
<dbReference type="PANTHER" id="PTHR33164">
    <property type="entry name" value="TRANSCRIPTIONAL REGULATOR, MARR FAMILY"/>
    <property type="match status" value="1"/>
</dbReference>
<dbReference type="Proteomes" id="UP000069620">
    <property type="component" value="Unassembled WGS sequence"/>
</dbReference>
<name>A0A117I7G9_9MYCO</name>
<dbReference type="InterPro" id="IPR036388">
    <property type="entry name" value="WH-like_DNA-bd_sf"/>
</dbReference>
<accession>A0A117I7G9</accession>
<dbReference type="InterPro" id="IPR000835">
    <property type="entry name" value="HTH_MarR-typ"/>
</dbReference>
<dbReference type="RefSeq" id="WP_062831469.1">
    <property type="nucleotide sequence ID" value="NZ_BCSX01000050.1"/>
</dbReference>
<dbReference type="InterPro" id="IPR039422">
    <property type="entry name" value="MarR/SlyA-like"/>
</dbReference>
<dbReference type="Gene3D" id="1.10.10.10">
    <property type="entry name" value="Winged helix-like DNA-binding domain superfamily/Winged helix DNA-binding domain"/>
    <property type="match status" value="1"/>
</dbReference>
<dbReference type="SUPFAM" id="SSF46785">
    <property type="entry name" value="Winged helix' DNA-binding domain"/>
    <property type="match status" value="1"/>
</dbReference>
<dbReference type="OrthoDB" id="3177763at2"/>
<reference evidence="3" key="2">
    <citation type="submission" date="2016-02" db="EMBL/GenBank/DDBJ databases">
        <title>Draft genome sequence of five rapidly growing Mycobacterium species.</title>
        <authorList>
            <person name="Katahira K."/>
            <person name="Gotou Y."/>
            <person name="Iida K."/>
            <person name="Ogura Y."/>
            <person name="Hayashi T."/>
        </authorList>
    </citation>
    <scope>NUCLEOTIDE SEQUENCE [LARGE SCALE GENOMIC DNA]</scope>
    <source>
        <strain evidence="3">JCM15654</strain>
    </source>
</reference>
<dbReference type="EMBL" id="BCSX01000050">
    <property type="protein sequence ID" value="GAS91639.1"/>
    <property type="molecule type" value="Genomic_DNA"/>
</dbReference>
<organism evidence="2 3">
    <name type="scientific">Mycolicibacterium brisbanense</name>
    <dbReference type="NCBI Taxonomy" id="146020"/>
    <lineage>
        <taxon>Bacteria</taxon>
        <taxon>Bacillati</taxon>
        <taxon>Actinomycetota</taxon>
        <taxon>Actinomycetes</taxon>
        <taxon>Mycobacteriales</taxon>
        <taxon>Mycobacteriaceae</taxon>
        <taxon>Mycolicibacterium</taxon>
    </lineage>
</organism>
<dbReference type="Pfam" id="PF12802">
    <property type="entry name" value="MarR_2"/>
    <property type="match status" value="1"/>
</dbReference>
<reference evidence="3" key="1">
    <citation type="journal article" date="2016" name="Genome Announc.">
        <title>Draft Genome Sequences of Five Rapidly Growing Mycobacterium Species, M. thermoresistibile, M. fortuitum subsp. acetamidolyticum, M. canariasense, M. brisbanense, and M. novocastrense.</title>
        <authorList>
            <person name="Katahira K."/>
            <person name="Ogura Y."/>
            <person name="Gotoh Y."/>
            <person name="Hayashi T."/>
        </authorList>
    </citation>
    <scope>NUCLEOTIDE SEQUENCE [LARGE SCALE GENOMIC DNA]</scope>
    <source>
        <strain evidence="3">JCM15654</strain>
    </source>
</reference>
<dbReference type="AlphaFoldDB" id="A0A117I7G9"/>
<comment type="caution">
    <text evidence="2">The sequence shown here is derived from an EMBL/GenBank/DDBJ whole genome shotgun (WGS) entry which is preliminary data.</text>
</comment>
<dbReference type="GO" id="GO:0006950">
    <property type="term" value="P:response to stress"/>
    <property type="evidence" value="ECO:0007669"/>
    <property type="project" value="TreeGrafter"/>
</dbReference>
<proteinExistence type="predicted"/>
<dbReference type="STRING" id="146020.RMCB_5735"/>
<dbReference type="PANTHER" id="PTHR33164:SF43">
    <property type="entry name" value="HTH-TYPE TRANSCRIPTIONAL REPRESSOR YETL"/>
    <property type="match status" value="1"/>
</dbReference>
<protein>
    <submittedName>
        <fullName evidence="2">Transcriptional regulatory protein</fullName>
    </submittedName>
</protein>